<name>A0AAI8YMB8_9PEZI</name>
<comment type="caution">
    <text evidence="3">The sequence shown here is derived from an EMBL/GenBank/DDBJ whole genome shotgun (WGS) entry which is preliminary data.</text>
</comment>
<dbReference type="SUPFAM" id="SSF53335">
    <property type="entry name" value="S-adenosyl-L-methionine-dependent methyltransferases"/>
    <property type="match status" value="1"/>
</dbReference>
<feature type="region of interest" description="Disordered" evidence="2">
    <location>
        <begin position="22"/>
        <end position="46"/>
    </location>
</feature>
<proteinExistence type="inferred from homology"/>
<dbReference type="PANTHER" id="PTHR43591">
    <property type="entry name" value="METHYLTRANSFERASE"/>
    <property type="match status" value="1"/>
</dbReference>
<reference evidence="3" key="1">
    <citation type="submission" date="2023-10" db="EMBL/GenBank/DDBJ databases">
        <authorList>
            <person name="Hackl T."/>
        </authorList>
    </citation>
    <scope>NUCLEOTIDE SEQUENCE</scope>
</reference>
<evidence type="ECO:0000313" key="4">
    <source>
        <dbReference type="Proteomes" id="UP001295740"/>
    </source>
</evidence>
<sequence>MASLATSMTGSSYDEHSAAFSDVTHAASESPVPELDNDVSTDDRTSDYLSTRTTSLFGPVLEPEDDFGPMPLDAVSMYSPSHYPAVSTTYRTERPFDAERGTVNSTRSITDTDVDYVMENGRRYCGSYLMPNDEDEQVRLQLVNQVYLKAFDGELTSVPLECPTHILDIGTAVGEWAIDMAEAFPECEVTGTDISNIFERRAPQNVYWEVDDAELDWERPPNHYDLVHLRNMAGSFADWEFIYRSAFTCLKPGGWIELLDFDENKGMRGFFSFFEPGSLIHKVDQDLQEAAILSGRPYGISHLEPRFLVNAGYVDVQLTEHAIPLRTEDGSTGKFWLLAMLNGMEPLCMRLLTKYKGWKADEVRLACDMIGQEMMAVALNPRKAKGFVYKVRVLIGRKPGLHPRWSTEAISESGEVMKSRPDEATPGDVPAGDRESGYGSLGRNHFASNHGSDLVVDSETMSDVATGQNETEGTASTVALGSQFGAPVQLSEDRLRDLDQINESNTRNELANPTVEDVMMEEDRQEDVPKTREAAQTLIPDTHMTPAENLTHAPANPKWADAAAQTTRTDHHSRFRRSIAEPPKPGAYNAAIPQSRARTTSI</sequence>
<dbReference type="CDD" id="cd02440">
    <property type="entry name" value="AdoMet_MTases"/>
    <property type="match status" value="1"/>
</dbReference>
<feature type="region of interest" description="Disordered" evidence="2">
    <location>
        <begin position="404"/>
        <end position="451"/>
    </location>
</feature>
<gene>
    <name evidence="3" type="ORF">KHLLAP_LOCUS10611</name>
</gene>
<evidence type="ECO:0000313" key="3">
    <source>
        <dbReference type="EMBL" id="CAJ2510143.1"/>
    </source>
</evidence>
<accession>A0AAI8YMB8</accession>
<dbReference type="PANTHER" id="PTHR43591:SF105">
    <property type="entry name" value="METHYLTRANSFERASE DOMAIN-CONTAINING PROTEIN-RELATED"/>
    <property type="match status" value="1"/>
</dbReference>
<dbReference type="EMBL" id="CAUWAG010000013">
    <property type="protein sequence ID" value="CAJ2510143.1"/>
    <property type="molecule type" value="Genomic_DNA"/>
</dbReference>
<keyword evidence="4" id="KW-1185">Reference proteome</keyword>
<dbReference type="Gene3D" id="3.40.50.150">
    <property type="entry name" value="Vaccinia Virus protein VP39"/>
    <property type="match status" value="1"/>
</dbReference>
<comment type="similarity">
    <text evidence="1">Belongs to the methyltransferase superfamily. LaeA methyltransferase family.</text>
</comment>
<evidence type="ECO:0000256" key="1">
    <source>
        <dbReference type="ARBA" id="ARBA00038158"/>
    </source>
</evidence>
<protein>
    <submittedName>
        <fullName evidence="3">Uu.00g060430.m01.CDS01</fullName>
    </submittedName>
</protein>
<dbReference type="InterPro" id="IPR029063">
    <property type="entry name" value="SAM-dependent_MTases_sf"/>
</dbReference>
<feature type="region of interest" description="Disordered" evidence="2">
    <location>
        <begin position="561"/>
        <end position="602"/>
    </location>
</feature>
<evidence type="ECO:0000256" key="2">
    <source>
        <dbReference type="SAM" id="MobiDB-lite"/>
    </source>
</evidence>
<dbReference type="GO" id="GO:0008168">
    <property type="term" value="F:methyltransferase activity"/>
    <property type="evidence" value="ECO:0007669"/>
    <property type="project" value="TreeGrafter"/>
</dbReference>
<organism evidence="3 4">
    <name type="scientific">Anthostomella pinea</name>
    <dbReference type="NCBI Taxonomy" id="933095"/>
    <lineage>
        <taxon>Eukaryota</taxon>
        <taxon>Fungi</taxon>
        <taxon>Dikarya</taxon>
        <taxon>Ascomycota</taxon>
        <taxon>Pezizomycotina</taxon>
        <taxon>Sordariomycetes</taxon>
        <taxon>Xylariomycetidae</taxon>
        <taxon>Xylariales</taxon>
        <taxon>Xylariaceae</taxon>
        <taxon>Anthostomella</taxon>
    </lineage>
</organism>
<dbReference type="Proteomes" id="UP001295740">
    <property type="component" value="Unassembled WGS sequence"/>
</dbReference>
<dbReference type="AlphaFoldDB" id="A0AAI8YMB8"/>
<dbReference type="Pfam" id="PF13489">
    <property type="entry name" value="Methyltransf_23"/>
    <property type="match status" value="1"/>
</dbReference>